<organism evidence="2">
    <name type="scientific">marine sediment metagenome</name>
    <dbReference type="NCBI Taxonomy" id="412755"/>
    <lineage>
        <taxon>unclassified sequences</taxon>
        <taxon>metagenomes</taxon>
        <taxon>ecological metagenomes</taxon>
    </lineage>
</organism>
<comment type="caution">
    <text evidence="2">The sequence shown here is derived from an EMBL/GenBank/DDBJ whole genome shotgun (WGS) entry which is preliminary data.</text>
</comment>
<feature type="compositionally biased region" description="Basic and acidic residues" evidence="1">
    <location>
        <begin position="1"/>
        <end position="16"/>
    </location>
</feature>
<protein>
    <submittedName>
        <fullName evidence="2">Uncharacterized protein</fullName>
    </submittedName>
</protein>
<dbReference type="EMBL" id="BARV01021391">
    <property type="protein sequence ID" value="GAI23144.1"/>
    <property type="molecule type" value="Genomic_DNA"/>
</dbReference>
<dbReference type="AlphaFoldDB" id="X1NWV4"/>
<gene>
    <name evidence="2" type="ORF">S06H3_35462</name>
</gene>
<evidence type="ECO:0000313" key="2">
    <source>
        <dbReference type="EMBL" id="GAI23144.1"/>
    </source>
</evidence>
<evidence type="ECO:0000256" key="1">
    <source>
        <dbReference type="SAM" id="MobiDB-lite"/>
    </source>
</evidence>
<reference evidence="2" key="1">
    <citation type="journal article" date="2014" name="Front. Microbiol.">
        <title>High frequency of phylogenetically diverse reductive dehalogenase-homologous genes in deep subseafloor sedimentary metagenomes.</title>
        <authorList>
            <person name="Kawai M."/>
            <person name="Futagami T."/>
            <person name="Toyoda A."/>
            <person name="Takaki Y."/>
            <person name="Nishi S."/>
            <person name="Hori S."/>
            <person name="Arai W."/>
            <person name="Tsubouchi T."/>
            <person name="Morono Y."/>
            <person name="Uchiyama I."/>
            <person name="Ito T."/>
            <person name="Fujiyama A."/>
            <person name="Inagaki F."/>
            <person name="Takami H."/>
        </authorList>
    </citation>
    <scope>NUCLEOTIDE SEQUENCE</scope>
    <source>
        <strain evidence="2">Expedition CK06-06</strain>
    </source>
</reference>
<proteinExistence type="predicted"/>
<name>X1NWV4_9ZZZZ</name>
<accession>X1NWV4</accession>
<sequence>MKKKETIRLYRAEEKPGSGNKAPDWVEQYPEWQRTNQAVGRWFTDDLEEAEWYLNNMFIDGKIVTVEVPKEVANRYRVSNLEKGGGKDIEENPFAFSRRPEIEYFLPRNIAHQKKDYIE</sequence>
<feature type="non-terminal residue" evidence="2">
    <location>
        <position position="119"/>
    </location>
</feature>
<feature type="region of interest" description="Disordered" evidence="1">
    <location>
        <begin position="1"/>
        <end position="24"/>
    </location>
</feature>